<name>A0A919H3G1_9ACTN</name>
<dbReference type="AlphaFoldDB" id="A0A919H3G1"/>
<organism evidence="1 2">
    <name type="scientific">Streptomyces xanthophaeus</name>
    <dbReference type="NCBI Taxonomy" id="67385"/>
    <lineage>
        <taxon>Bacteria</taxon>
        <taxon>Bacillati</taxon>
        <taxon>Actinomycetota</taxon>
        <taxon>Actinomycetes</taxon>
        <taxon>Kitasatosporales</taxon>
        <taxon>Streptomycetaceae</taxon>
        <taxon>Streptomyces</taxon>
    </lineage>
</organism>
<dbReference type="EMBL" id="BNEE01000006">
    <property type="protein sequence ID" value="GHI89983.1"/>
    <property type="molecule type" value="Genomic_DNA"/>
</dbReference>
<gene>
    <name evidence="1" type="ORF">Sxan_73470</name>
</gene>
<dbReference type="Proteomes" id="UP000600026">
    <property type="component" value="Unassembled WGS sequence"/>
</dbReference>
<evidence type="ECO:0000313" key="1">
    <source>
        <dbReference type="EMBL" id="GHI89983.1"/>
    </source>
</evidence>
<keyword evidence="2" id="KW-1185">Reference proteome</keyword>
<proteinExistence type="predicted"/>
<accession>A0A919H3G1</accession>
<reference evidence="1" key="1">
    <citation type="submission" date="2020-09" db="EMBL/GenBank/DDBJ databases">
        <title>Whole genome shotgun sequence of Streptomyces xanthophaeus NBRC 12829.</title>
        <authorList>
            <person name="Komaki H."/>
            <person name="Tamura T."/>
        </authorList>
    </citation>
    <scope>NUCLEOTIDE SEQUENCE</scope>
    <source>
        <strain evidence="1">NBRC 12829</strain>
    </source>
</reference>
<dbReference type="RefSeq" id="WP_157853409.1">
    <property type="nucleotide sequence ID" value="NZ_BNEE01000006.1"/>
</dbReference>
<sequence>MDAATELFEGYATYVSADEAADLTIPDHELQVTPTAVITTLSLHC</sequence>
<comment type="caution">
    <text evidence="1">The sequence shown here is derived from an EMBL/GenBank/DDBJ whole genome shotgun (WGS) entry which is preliminary data.</text>
</comment>
<evidence type="ECO:0000313" key="2">
    <source>
        <dbReference type="Proteomes" id="UP000600026"/>
    </source>
</evidence>
<protein>
    <submittedName>
        <fullName evidence="1">Uncharacterized protein</fullName>
    </submittedName>
</protein>